<evidence type="ECO:0000313" key="5">
    <source>
        <dbReference type="Proteomes" id="UP000193785"/>
    </source>
</evidence>
<feature type="domain" description="AB hydrolase-1" evidence="3">
    <location>
        <begin position="15"/>
        <end position="240"/>
    </location>
</feature>
<gene>
    <name evidence="4" type="ORF">HA46_07035</name>
</gene>
<dbReference type="InterPro" id="IPR029058">
    <property type="entry name" value="AB_hydrolase_fold"/>
</dbReference>
<comment type="caution">
    <text evidence="4">The sequence shown here is derived from an EMBL/GenBank/DDBJ whole genome shotgun (WGS) entry which is preliminary data.</text>
</comment>
<dbReference type="Gene3D" id="3.40.50.1820">
    <property type="entry name" value="alpha/beta hydrolase"/>
    <property type="match status" value="1"/>
</dbReference>
<sequence length="253" mass="27572">MLPYSLQGEGETTFVLMHYLGGSHRTWFPVLPWLDRAARCVALDMPGFGAASGMEDYDVAAMADRVDETLRHLQLEKVILVGHSMTGKVALALAARRPDYLQRLVLVAPSPPGPQPMSEQDRQAQAAFDGSRQQAETFVDGACSARLPDVLREVAIADAQRAAPAAFHAWALHGSREDLREQTGRLELPAMMVLGSEDGNVPGVEAQREVMRAHLPQGELAIIDGAGHLMPMQTPQALAERMLAFAQRDLCAR</sequence>
<keyword evidence="1 4" id="KW-0378">Hydrolase</keyword>
<dbReference type="InterPro" id="IPR000073">
    <property type="entry name" value="AB_hydrolase_1"/>
</dbReference>
<evidence type="ECO:0000313" key="4">
    <source>
        <dbReference type="EMBL" id="ORN00822.1"/>
    </source>
</evidence>
<reference evidence="4 5" key="1">
    <citation type="journal article" date="2017" name="Antonie Van Leeuwenhoek">
        <title>Phylogenomic resolution of the bacterial genus Pantoea and its relationship with Erwinia and Tatumella.</title>
        <authorList>
            <person name="Palmer M."/>
            <person name="Steenkamp E.T."/>
            <person name="Coetzee M.P."/>
            <person name="Chan W.Y."/>
            <person name="van Zyl E."/>
            <person name="De Maayer P."/>
            <person name="Coutinho T.A."/>
            <person name="Blom J."/>
            <person name="Smits T.H."/>
            <person name="Duffy B."/>
            <person name="Venter S.N."/>
        </authorList>
    </citation>
    <scope>NUCLEOTIDE SEQUENCE [LARGE SCALE GENOMIC DNA]</scope>
    <source>
        <strain evidence="4 5">LMG 5345</strain>
    </source>
</reference>
<keyword evidence="5" id="KW-1185">Reference proteome</keyword>
<organism evidence="4 5">
    <name type="scientific">Pantoea septica</name>
    <dbReference type="NCBI Taxonomy" id="472695"/>
    <lineage>
        <taxon>Bacteria</taxon>
        <taxon>Pseudomonadati</taxon>
        <taxon>Pseudomonadota</taxon>
        <taxon>Gammaproteobacteria</taxon>
        <taxon>Enterobacterales</taxon>
        <taxon>Erwiniaceae</taxon>
        <taxon>Pantoea</taxon>
    </lineage>
</organism>
<dbReference type="InterPro" id="IPR050266">
    <property type="entry name" value="AB_hydrolase_sf"/>
</dbReference>
<dbReference type="GO" id="GO:0016787">
    <property type="term" value="F:hydrolase activity"/>
    <property type="evidence" value="ECO:0007669"/>
    <property type="project" value="UniProtKB-KW"/>
</dbReference>
<name>A0ABX3UU14_9GAMM</name>
<evidence type="ECO:0000256" key="2">
    <source>
        <dbReference type="SAM" id="MobiDB-lite"/>
    </source>
</evidence>
<evidence type="ECO:0000259" key="3">
    <source>
        <dbReference type="Pfam" id="PF12697"/>
    </source>
</evidence>
<dbReference type="SUPFAM" id="SSF53474">
    <property type="entry name" value="alpha/beta-Hydrolases"/>
    <property type="match status" value="1"/>
</dbReference>
<proteinExistence type="predicted"/>
<dbReference type="PRINTS" id="PR00111">
    <property type="entry name" value="ABHYDROLASE"/>
</dbReference>
<evidence type="ECO:0000256" key="1">
    <source>
        <dbReference type="ARBA" id="ARBA00022801"/>
    </source>
</evidence>
<dbReference type="RefSeq" id="WP_084883287.1">
    <property type="nucleotide sequence ID" value="NZ_DALZCT010000014.1"/>
</dbReference>
<dbReference type="Pfam" id="PF12697">
    <property type="entry name" value="Abhydrolase_6"/>
    <property type="match status" value="1"/>
</dbReference>
<dbReference type="EMBL" id="MLJJ01000009">
    <property type="protein sequence ID" value="ORN00822.1"/>
    <property type="molecule type" value="Genomic_DNA"/>
</dbReference>
<accession>A0ABX3UU14</accession>
<dbReference type="PANTHER" id="PTHR43798">
    <property type="entry name" value="MONOACYLGLYCEROL LIPASE"/>
    <property type="match status" value="1"/>
</dbReference>
<feature type="region of interest" description="Disordered" evidence="2">
    <location>
        <begin position="111"/>
        <end position="131"/>
    </location>
</feature>
<protein>
    <submittedName>
        <fullName evidence="4">Alpha/beta hydrolase</fullName>
    </submittedName>
</protein>
<dbReference type="PANTHER" id="PTHR43798:SF31">
    <property type="entry name" value="AB HYDROLASE SUPERFAMILY PROTEIN YCLE"/>
    <property type="match status" value="1"/>
</dbReference>
<dbReference type="Proteomes" id="UP000193785">
    <property type="component" value="Unassembled WGS sequence"/>
</dbReference>